<proteinExistence type="predicted"/>
<keyword evidence="1" id="KW-0732">Signal</keyword>
<sequence length="241" mass="27074">MKKVFGVVFFFCLSVKFAQAGLIQWDAFNTGDELAVKDQSTGLIWLDLSQTAGINYNNVSSLFAGWELPNYSLVESLLDNVFPDVNFIGTIGEPKKYEQKCANTTSCYTSAIYWQSLFGSVVGSQYYQTLSYGFYSDSDDILRMGGAYVNGSGSANRYGVDFTENYSTNYQNKFTNGDYQNYSTFLIKSDSIVRQAPIMKTSTFSTNTTPVSEPNSMLFFSSLFLLILLQRKRFNICIPQV</sequence>
<organism evidence="2 3">
    <name type="scientific">Paraglaciecola algarum</name>
    <dbReference type="NCBI Taxonomy" id="3050085"/>
    <lineage>
        <taxon>Bacteria</taxon>
        <taxon>Pseudomonadati</taxon>
        <taxon>Pseudomonadota</taxon>
        <taxon>Gammaproteobacteria</taxon>
        <taxon>Alteromonadales</taxon>
        <taxon>Alteromonadaceae</taxon>
        <taxon>Paraglaciecola</taxon>
    </lineage>
</organism>
<dbReference type="EMBL" id="JAKGAS010000002">
    <property type="protein sequence ID" value="MCF2947677.1"/>
    <property type="molecule type" value="Genomic_DNA"/>
</dbReference>
<comment type="caution">
    <text evidence="2">The sequence shown here is derived from an EMBL/GenBank/DDBJ whole genome shotgun (WGS) entry which is preliminary data.</text>
</comment>
<accession>A0ABS9D6M4</accession>
<dbReference type="Proteomes" id="UP001521137">
    <property type="component" value="Unassembled WGS sequence"/>
</dbReference>
<evidence type="ECO:0000313" key="3">
    <source>
        <dbReference type="Proteomes" id="UP001521137"/>
    </source>
</evidence>
<name>A0ABS9D6M4_9ALTE</name>
<evidence type="ECO:0000313" key="2">
    <source>
        <dbReference type="EMBL" id="MCF2947677.1"/>
    </source>
</evidence>
<protein>
    <recommendedName>
        <fullName evidence="4">PEP-CTERM sorting domain-containing protein</fullName>
    </recommendedName>
</protein>
<keyword evidence="3" id="KW-1185">Reference proteome</keyword>
<dbReference type="RefSeq" id="WP_235311193.1">
    <property type="nucleotide sequence ID" value="NZ_JAKGAS010000002.1"/>
</dbReference>
<feature type="chain" id="PRO_5046348578" description="PEP-CTERM sorting domain-containing protein" evidence="1">
    <location>
        <begin position="21"/>
        <end position="241"/>
    </location>
</feature>
<gene>
    <name evidence="2" type="ORF">L0668_06130</name>
</gene>
<feature type="signal peptide" evidence="1">
    <location>
        <begin position="1"/>
        <end position="20"/>
    </location>
</feature>
<evidence type="ECO:0008006" key="4">
    <source>
        <dbReference type="Google" id="ProtNLM"/>
    </source>
</evidence>
<reference evidence="2 3" key="1">
    <citation type="submission" date="2022-01" db="EMBL/GenBank/DDBJ databases">
        <title>Paraglaciecola sp. G1-23.</title>
        <authorList>
            <person name="Jin M.S."/>
            <person name="Han D.M."/>
            <person name="Kim H.M."/>
            <person name="Jeon C.O."/>
        </authorList>
    </citation>
    <scope>NUCLEOTIDE SEQUENCE [LARGE SCALE GENOMIC DNA]</scope>
    <source>
        <strain evidence="2 3">G1-23</strain>
    </source>
</reference>
<evidence type="ECO:0000256" key="1">
    <source>
        <dbReference type="SAM" id="SignalP"/>
    </source>
</evidence>